<reference evidence="1 2" key="1">
    <citation type="journal article" date="2015" name="Stand. Genomic Sci.">
        <title>Genome sequence of a native-feather degrading extremely thermophilic Eubacterium, Fervidobacterium islandicum AW-1.</title>
        <authorList>
            <person name="Lee Y.J."/>
            <person name="Jeong H."/>
            <person name="Park G.S."/>
            <person name="Kwak Y."/>
            <person name="Lee S.J."/>
            <person name="Lee S.J."/>
            <person name="Park M.K."/>
            <person name="Kim J.Y."/>
            <person name="Kang H.K."/>
            <person name="Shin J.H."/>
            <person name="Lee D.W."/>
        </authorList>
    </citation>
    <scope>NUCLEOTIDE SEQUENCE [LARGE SCALE GENOMIC DNA]</scope>
    <source>
        <strain evidence="1 2">AW-1</strain>
    </source>
</reference>
<proteinExistence type="predicted"/>
<dbReference type="Proteomes" id="UP000093740">
    <property type="component" value="Chromosome"/>
</dbReference>
<sequence length="50" mass="5679">MYDLLGNSLKTVKAIVNINVETMCKDWAMSKQKLYQVLYAMPQVGLITIT</sequence>
<organism evidence="1 2">
    <name type="scientific">Fervidobacterium islandicum</name>
    <dbReference type="NCBI Taxonomy" id="2423"/>
    <lineage>
        <taxon>Bacteria</taxon>
        <taxon>Thermotogati</taxon>
        <taxon>Thermotogota</taxon>
        <taxon>Thermotogae</taxon>
        <taxon>Thermotogales</taxon>
        <taxon>Fervidobacteriaceae</taxon>
        <taxon>Fervidobacterium</taxon>
    </lineage>
</organism>
<dbReference type="EMBL" id="CP014334">
    <property type="protein sequence ID" value="UOE96786.1"/>
    <property type="molecule type" value="Genomic_DNA"/>
</dbReference>
<keyword evidence="2" id="KW-1185">Reference proteome</keyword>
<accession>A0AAJ5HNQ6</accession>
<dbReference type="KEGG" id="fia:NA23_10460"/>
<evidence type="ECO:0000313" key="2">
    <source>
        <dbReference type="Proteomes" id="UP000093740"/>
    </source>
</evidence>
<name>A0AAJ5HNQ6_FERIS</name>
<gene>
    <name evidence="1" type="ORF">NA23_10460</name>
</gene>
<protein>
    <submittedName>
        <fullName evidence="1">Uncharacterized protein</fullName>
    </submittedName>
</protein>
<evidence type="ECO:0000313" key="1">
    <source>
        <dbReference type="EMBL" id="UOE96786.1"/>
    </source>
</evidence>
<dbReference type="RefSeq" id="WP_249477094.1">
    <property type="nucleotide sequence ID" value="NZ_CP014334.2"/>
</dbReference>
<dbReference type="AlphaFoldDB" id="A0AAJ5HNQ6"/>